<reference evidence="1 2" key="1">
    <citation type="journal article" date="2019" name="Sci. Rep.">
        <title>Orb-weaving spider Araneus ventricosus genome elucidates the spidroin gene catalogue.</title>
        <authorList>
            <person name="Kono N."/>
            <person name="Nakamura H."/>
            <person name="Ohtoshi R."/>
            <person name="Moran D.A.P."/>
            <person name="Shinohara A."/>
            <person name="Yoshida Y."/>
            <person name="Fujiwara M."/>
            <person name="Mori M."/>
            <person name="Tomita M."/>
            <person name="Arakawa K."/>
        </authorList>
    </citation>
    <scope>NUCLEOTIDE SEQUENCE [LARGE SCALE GENOMIC DNA]</scope>
</reference>
<organism evidence="1 2">
    <name type="scientific">Araneus ventricosus</name>
    <name type="common">Orbweaver spider</name>
    <name type="synonym">Epeira ventricosa</name>
    <dbReference type="NCBI Taxonomy" id="182803"/>
    <lineage>
        <taxon>Eukaryota</taxon>
        <taxon>Metazoa</taxon>
        <taxon>Ecdysozoa</taxon>
        <taxon>Arthropoda</taxon>
        <taxon>Chelicerata</taxon>
        <taxon>Arachnida</taxon>
        <taxon>Araneae</taxon>
        <taxon>Araneomorphae</taxon>
        <taxon>Entelegynae</taxon>
        <taxon>Araneoidea</taxon>
        <taxon>Araneidae</taxon>
        <taxon>Araneus</taxon>
    </lineage>
</organism>
<accession>A0A4Y2EML7</accession>
<proteinExistence type="predicted"/>
<evidence type="ECO:0000313" key="1">
    <source>
        <dbReference type="EMBL" id="GBM29569.1"/>
    </source>
</evidence>
<comment type="caution">
    <text evidence="1">The sequence shown here is derived from an EMBL/GenBank/DDBJ whole genome shotgun (WGS) entry which is preliminary data.</text>
</comment>
<dbReference type="EMBL" id="BGPR01170652">
    <property type="protein sequence ID" value="GBM29569.1"/>
    <property type="molecule type" value="Genomic_DNA"/>
</dbReference>
<dbReference type="AlphaFoldDB" id="A0A4Y2EML7"/>
<dbReference type="Proteomes" id="UP000499080">
    <property type="component" value="Unassembled WGS sequence"/>
</dbReference>
<name>A0A4Y2EML7_ARAVE</name>
<keyword evidence="2" id="KW-1185">Reference proteome</keyword>
<gene>
    <name evidence="1" type="ORF">AVEN_180356_1</name>
</gene>
<sequence length="103" mass="11780">MTAVSRQLSTTYRISNVLDSKDTTLSARALRSPDKRGRYRISNQRSPIPSYRLLITHAIESPNKQRISVSESALSYLKFDSIAKKSVLHRNRTISSRINYPRS</sequence>
<evidence type="ECO:0000313" key="2">
    <source>
        <dbReference type="Proteomes" id="UP000499080"/>
    </source>
</evidence>
<protein>
    <submittedName>
        <fullName evidence="1">Uncharacterized protein</fullName>
    </submittedName>
</protein>